<dbReference type="InterPro" id="IPR011129">
    <property type="entry name" value="CSD"/>
</dbReference>
<dbReference type="CDD" id="cd04458">
    <property type="entry name" value="CSP_CDS"/>
    <property type="match status" value="1"/>
</dbReference>
<dbReference type="EMBL" id="JALJOR010000006">
    <property type="protein sequence ID" value="KAK9815807.1"/>
    <property type="molecule type" value="Genomic_DNA"/>
</dbReference>
<feature type="compositionally biased region" description="Acidic residues" evidence="2">
    <location>
        <begin position="1"/>
        <end position="10"/>
    </location>
</feature>
<feature type="region of interest" description="Disordered" evidence="2">
    <location>
        <begin position="1"/>
        <end position="26"/>
    </location>
</feature>
<dbReference type="Gene3D" id="3.30.70.330">
    <property type="match status" value="1"/>
</dbReference>
<dbReference type="PROSITE" id="PS51857">
    <property type="entry name" value="CSD_2"/>
    <property type="match status" value="1"/>
</dbReference>
<dbReference type="Gene3D" id="2.40.50.140">
    <property type="entry name" value="Nucleic acid-binding proteins"/>
    <property type="match status" value="1"/>
</dbReference>
<dbReference type="Pfam" id="PF00313">
    <property type="entry name" value="CSD"/>
    <property type="match status" value="1"/>
</dbReference>
<gene>
    <name evidence="5" type="ORF">WJX72_009895</name>
</gene>
<sequence>MAEAGVEQEEAQAQTEPLPVTEGKSTGTVKWFNATKGFGFITPSEEGPDLFVHQSSIEAEGFRSLREGEPVEFLVEAGEDGRTKAVKVTGPGGSAPQGAPRRQPQPAPRTVYLAAPGGYPPPRGVPFAGGRGNGRGGGRGRGGYYQEGYDPGYDAYAHGYDMGYGYAPEQMPYGGRGRGRGGRGGRGERRPPPDLPGVSSGEQVVVHNLPWSCTWEELKEAFKDTPGLERADVIADSSGRSRGFGTVKYATQEDALAAVEAMNNAVIGGRTIAVRIDRFA</sequence>
<dbReference type="FunFam" id="3.30.70.330:FF:000034">
    <property type="entry name" value="heterogeneous nuclear ribonucleoprotein M isoform X1"/>
    <property type="match status" value="1"/>
</dbReference>
<proteinExistence type="predicted"/>
<dbReference type="PROSITE" id="PS50102">
    <property type="entry name" value="RRM"/>
    <property type="match status" value="1"/>
</dbReference>
<evidence type="ECO:0000259" key="3">
    <source>
        <dbReference type="PROSITE" id="PS50102"/>
    </source>
</evidence>
<protein>
    <submittedName>
        <fullName evidence="5">Uncharacterized protein</fullName>
    </submittedName>
</protein>
<dbReference type="PRINTS" id="PR00050">
    <property type="entry name" value="COLDSHOCK"/>
</dbReference>
<comment type="caution">
    <text evidence="5">The sequence shown here is derived from an EMBL/GenBank/DDBJ whole genome shotgun (WGS) entry which is preliminary data.</text>
</comment>
<dbReference type="SUPFAM" id="SSF54928">
    <property type="entry name" value="RNA-binding domain, RBD"/>
    <property type="match status" value="1"/>
</dbReference>
<dbReference type="PANTHER" id="PTHR46565">
    <property type="entry name" value="COLD SHOCK DOMAIN PROTEIN 2"/>
    <property type="match status" value="1"/>
</dbReference>
<name>A0AAW1Q3R8_9CHLO</name>
<dbReference type="GO" id="GO:0003723">
    <property type="term" value="F:RNA binding"/>
    <property type="evidence" value="ECO:0007669"/>
    <property type="project" value="UniProtKB-UniRule"/>
</dbReference>
<dbReference type="AlphaFoldDB" id="A0AAW1Q3R8"/>
<dbReference type="SUPFAM" id="SSF50249">
    <property type="entry name" value="Nucleic acid-binding proteins"/>
    <property type="match status" value="1"/>
</dbReference>
<dbReference type="PANTHER" id="PTHR46565:SF20">
    <property type="entry name" value="COLD SHOCK DOMAIN-CONTAINING PROTEIN 4"/>
    <property type="match status" value="1"/>
</dbReference>
<reference evidence="5 6" key="1">
    <citation type="journal article" date="2024" name="Nat. Commun.">
        <title>Phylogenomics reveals the evolutionary origins of lichenization in chlorophyte algae.</title>
        <authorList>
            <person name="Puginier C."/>
            <person name="Libourel C."/>
            <person name="Otte J."/>
            <person name="Skaloud P."/>
            <person name="Haon M."/>
            <person name="Grisel S."/>
            <person name="Petersen M."/>
            <person name="Berrin J.G."/>
            <person name="Delaux P.M."/>
            <person name="Dal Grande F."/>
            <person name="Keller J."/>
        </authorList>
    </citation>
    <scope>NUCLEOTIDE SEQUENCE [LARGE SCALE GENOMIC DNA]</scope>
    <source>
        <strain evidence="5 6">SAG 2043</strain>
    </source>
</reference>
<feature type="domain" description="CSD" evidence="4">
    <location>
        <begin position="24"/>
        <end position="90"/>
    </location>
</feature>
<evidence type="ECO:0000256" key="1">
    <source>
        <dbReference type="PROSITE-ProRule" id="PRU00176"/>
    </source>
</evidence>
<accession>A0AAW1Q3R8</accession>
<dbReference type="InterPro" id="IPR012340">
    <property type="entry name" value="NA-bd_OB-fold"/>
</dbReference>
<evidence type="ECO:0000313" key="5">
    <source>
        <dbReference type="EMBL" id="KAK9815807.1"/>
    </source>
</evidence>
<evidence type="ECO:0000259" key="4">
    <source>
        <dbReference type="PROSITE" id="PS51857"/>
    </source>
</evidence>
<dbReference type="Pfam" id="PF00076">
    <property type="entry name" value="RRM_1"/>
    <property type="match status" value="1"/>
</dbReference>
<feature type="domain" description="RRM" evidence="3">
    <location>
        <begin position="202"/>
        <end position="279"/>
    </location>
</feature>
<evidence type="ECO:0000256" key="2">
    <source>
        <dbReference type="SAM" id="MobiDB-lite"/>
    </source>
</evidence>
<dbReference type="InterPro" id="IPR002059">
    <property type="entry name" value="CSP_DNA-bd"/>
</dbReference>
<dbReference type="InterPro" id="IPR019844">
    <property type="entry name" value="CSD_CS"/>
</dbReference>
<dbReference type="Proteomes" id="UP001489004">
    <property type="component" value="Unassembled WGS sequence"/>
</dbReference>
<dbReference type="InterPro" id="IPR000504">
    <property type="entry name" value="RRM_dom"/>
</dbReference>
<dbReference type="SMART" id="SM00357">
    <property type="entry name" value="CSP"/>
    <property type="match status" value="1"/>
</dbReference>
<dbReference type="SMART" id="SM00360">
    <property type="entry name" value="RRM"/>
    <property type="match status" value="1"/>
</dbReference>
<dbReference type="PROSITE" id="PS00352">
    <property type="entry name" value="CSD_1"/>
    <property type="match status" value="1"/>
</dbReference>
<dbReference type="InterPro" id="IPR012677">
    <property type="entry name" value="Nucleotide-bd_a/b_plait_sf"/>
</dbReference>
<dbReference type="InterPro" id="IPR035979">
    <property type="entry name" value="RBD_domain_sf"/>
</dbReference>
<keyword evidence="6" id="KW-1185">Reference proteome</keyword>
<organism evidence="5 6">
    <name type="scientific">[Myrmecia] bisecta</name>
    <dbReference type="NCBI Taxonomy" id="41462"/>
    <lineage>
        <taxon>Eukaryota</taxon>
        <taxon>Viridiplantae</taxon>
        <taxon>Chlorophyta</taxon>
        <taxon>core chlorophytes</taxon>
        <taxon>Trebouxiophyceae</taxon>
        <taxon>Trebouxiales</taxon>
        <taxon>Trebouxiaceae</taxon>
        <taxon>Myrmecia</taxon>
    </lineage>
</organism>
<feature type="region of interest" description="Disordered" evidence="2">
    <location>
        <begin position="173"/>
        <end position="201"/>
    </location>
</feature>
<evidence type="ECO:0000313" key="6">
    <source>
        <dbReference type="Proteomes" id="UP001489004"/>
    </source>
</evidence>
<keyword evidence="1" id="KW-0694">RNA-binding</keyword>